<dbReference type="PANTHER" id="PTHR43630">
    <property type="entry name" value="POLY-BETA-1,6-N-ACETYL-D-GLUCOSAMINE SYNTHASE"/>
    <property type="match status" value="1"/>
</dbReference>
<reference evidence="6 7" key="1">
    <citation type="submission" date="2024-09" db="EMBL/GenBank/DDBJ databases">
        <title>Laminarin stimulates single cell rates of sulfate reduction while oxygen inhibits transcriptomic activity in coastal marine sediment.</title>
        <authorList>
            <person name="Lindsay M."/>
            <person name="Orcutt B."/>
            <person name="Emerson D."/>
            <person name="Stepanauskas R."/>
            <person name="D'Angelo T."/>
        </authorList>
    </citation>
    <scope>NUCLEOTIDE SEQUENCE [LARGE SCALE GENOMIC DNA]</scope>
    <source>
        <strain evidence="6">SAG AM-311-K15</strain>
    </source>
</reference>
<dbReference type="PANTHER" id="PTHR43630:SF1">
    <property type="entry name" value="POLY-BETA-1,6-N-ACETYL-D-GLUCOSAMINE SYNTHASE"/>
    <property type="match status" value="1"/>
</dbReference>
<evidence type="ECO:0000313" key="6">
    <source>
        <dbReference type="EMBL" id="MFC1848803.1"/>
    </source>
</evidence>
<evidence type="ECO:0000256" key="1">
    <source>
        <dbReference type="ARBA" id="ARBA00006739"/>
    </source>
</evidence>
<gene>
    <name evidence="6" type="ORF">ACFL27_01230</name>
</gene>
<keyword evidence="7" id="KW-1185">Reference proteome</keyword>
<dbReference type="InterPro" id="IPR029044">
    <property type="entry name" value="Nucleotide-diphossugar_trans"/>
</dbReference>
<dbReference type="GO" id="GO:0016757">
    <property type="term" value="F:glycosyltransferase activity"/>
    <property type="evidence" value="ECO:0007669"/>
    <property type="project" value="UniProtKB-KW"/>
</dbReference>
<sequence>MKVSGAIPCYNGSQFIRQATESLLQQVDPLEEIIIVDDGSTDSSAEIIADLCSQNHVLKCITHEKNRGLPQARNSALHQAVGEIIFYLDVDAVADPYFTHHLKPEFNGSKVAGVGGAAYEKRSDGQANYWRHRFRPQNFGAQRSGHPPFLFGICSSYRVSIIKELGGFDPFFMTNGEDVDIGIRLRKAGYQLVYQPLCQASHHRDDTFSSLKKMVYRWSCWGVLAHMKNKAPYLKSHIFGPLKLSILNFFYSARRCQGRMMLFHVVLFAMMMKGIGAGWKTYLQTAPTWKKHGPE</sequence>
<keyword evidence="2 6" id="KW-0328">Glycosyltransferase</keyword>
<name>A0ABV6YRV8_UNCC1</name>
<keyword evidence="4" id="KW-0812">Transmembrane</keyword>
<feature type="domain" description="Glycosyltransferase 2-like" evidence="5">
    <location>
        <begin position="7"/>
        <end position="165"/>
    </location>
</feature>
<keyword evidence="4" id="KW-1133">Transmembrane helix</keyword>
<comment type="caution">
    <text evidence="6">The sequence shown here is derived from an EMBL/GenBank/DDBJ whole genome shotgun (WGS) entry which is preliminary data.</text>
</comment>
<protein>
    <submittedName>
        <fullName evidence="6">Glycosyltransferase</fullName>
        <ecNumber evidence="6">2.4.-.-</ecNumber>
    </submittedName>
</protein>
<evidence type="ECO:0000256" key="3">
    <source>
        <dbReference type="ARBA" id="ARBA00022679"/>
    </source>
</evidence>
<dbReference type="Pfam" id="PF00535">
    <property type="entry name" value="Glycos_transf_2"/>
    <property type="match status" value="1"/>
</dbReference>
<evidence type="ECO:0000256" key="2">
    <source>
        <dbReference type="ARBA" id="ARBA00022676"/>
    </source>
</evidence>
<evidence type="ECO:0000259" key="5">
    <source>
        <dbReference type="Pfam" id="PF00535"/>
    </source>
</evidence>
<dbReference type="Proteomes" id="UP001594351">
    <property type="component" value="Unassembled WGS sequence"/>
</dbReference>
<evidence type="ECO:0000313" key="7">
    <source>
        <dbReference type="Proteomes" id="UP001594351"/>
    </source>
</evidence>
<organism evidence="6 7">
    <name type="scientific">candidate division CSSED10-310 bacterium</name>
    <dbReference type="NCBI Taxonomy" id="2855610"/>
    <lineage>
        <taxon>Bacteria</taxon>
        <taxon>Bacteria division CSSED10-310</taxon>
    </lineage>
</organism>
<dbReference type="Gene3D" id="3.90.550.10">
    <property type="entry name" value="Spore Coat Polysaccharide Biosynthesis Protein SpsA, Chain A"/>
    <property type="match status" value="1"/>
</dbReference>
<accession>A0ABV6YRV8</accession>
<dbReference type="EMBL" id="JBHPBY010000008">
    <property type="protein sequence ID" value="MFC1848803.1"/>
    <property type="molecule type" value="Genomic_DNA"/>
</dbReference>
<keyword evidence="3 6" id="KW-0808">Transferase</keyword>
<comment type="similarity">
    <text evidence="1">Belongs to the glycosyltransferase 2 family.</text>
</comment>
<evidence type="ECO:0000256" key="4">
    <source>
        <dbReference type="SAM" id="Phobius"/>
    </source>
</evidence>
<feature type="transmembrane region" description="Helical" evidence="4">
    <location>
        <begin position="261"/>
        <end position="279"/>
    </location>
</feature>
<dbReference type="InterPro" id="IPR001173">
    <property type="entry name" value="Glyco_trans_2-like"/>
</dbReference>
<proteinExistence type="inferred from homology"/>
<dbReference type="SUPFAM" id="SSF53448">
    <property type="entry name" value="Nucleotide-diphospho-sugar transferases"/>
    <property type="match status" value="1"/>
</dbReference>
<keyword evidence="4" id="KW-0472">Membrane</keyword>
<dbReference type="EC" id="2.4.-.-" evidence="6"/>